<dbReference type="Pfam" id="PF00018">
    <property type="entry name" value="SH3_1"/>
    <property type="match status" value="1"/>
</dbReference>
<feature type="region of interest" description="Disordered" evidence="5">
    <location>
        <begin position="349"/>
        <end position="390"/>
    </location>
</feature>
<dbReference type="SUPFAM" id="SSF50044">
    <property type="entry name" value="SH3-domain"/>
    <property type="match status" value="1"/>
</dbReference>
<dbReference type="Pfam" id="PF00617">
    <property type="entry name" value="RasGEF"/>
    <property type="match status" value="1"/>
</dbReference>
<organism evidence="10 11">
    <name type="scientific">Polyrhizophydium stewartii</name>
    <dbReference type="NCBI Taxonomy" id="2732419"/>
    <lineage>
        <taxon>Eukaryota</taxon>
        <taxon>Fungi</taxon>
        <taxon>Fungi incertae sedis</taxon>
        <taxon>Chytridiomycota</taxon>
        <taxon>Chytridiomycota incertae sedis</taxon>
        <taxon>Chytridiomycetes</taxon>
        <taxon>Rhizophydiales</taxon>
        <taxon>Rhizophydiales incertae sedis</taxon>
        <taxon>Polyrhizophydium</taxon>
    </lineage>
</organism>
<keyword evidence="10" id="KW-0132">Cell division</keyword>
<dbReference type="SMART" id="SM00147">
    <property type="entry name" value="RasGEF"/>
    <property type="match status" value="1"/>
</dbReference>
<keyword evidence="10" id="KW-0131">Cell cycle</keyword>
<dbReference type="Proteomes" id="UP001527925">
    <property type="component" value="Unassembled WGS sequence"/>
</dbReference>
<dbReference type="SMART" id="SM00326">
    <property type="entry name" value="SH3"/>
    <property type="match status" value="1"/>
</dbReference>
<dbReference type="Gene3D" id="1.20.870.10">
    <property type="entry name" value="Son of sevenless (SoS) protein Chain: S domain 1"/>
    <property type="match status" value="1"/>
</dbReference>
<evidence type="ECO:0000313" key="11">
    <source>
        <dbReference type="Proteomes" id="UP001527925"/>
    </source>
</evidence>
<dbReference type="PROSITE" id="PS50002">
    <property type="entry name" value="SH3"/>
    <property type="match status" value="1"/>
</dbReference>
<dbReference type="Gene3D" id="2.20.70.10">
    <property type="match status" value="1"/>
</dbReference>
<keyword evidence="11" id="KW-1185">Reference proteome</keyword>
<evidence type="ECO:0000259" key="7">
    <source>
        <dbReference type="PROSITE" id="PS50009"/>
    </source>
</evidence>
<evidence type="ECO:0000256" key="2">
    <source>
        <dbReference type="ARBA" id="ARBA00022658"/>
    </source>
</evidence>
<dbReference type="PRINTS" id="PR00499">
    <property type="entry name" value="P67PHOX"/>
</dbReference>
<dbReference type="SUPFAM" id="SSF51045">
    <property type="entry name" value="WW domain"/>
    <property type="match status" value="1"/>
</dbReference>
<dbReference type="Pfam" id="PF00618">
    <property type="entry name" value="RasGEF_N"/>
    <property type="match status" value="1"/>
</dbReference>
<feature type="region of interest" description="Disordered" evidence="5">
    <location>
        <begin position="1"/>
        <end position="21"/>
    </location>
</feature>
<gene>
    <name evidence="10" type="primary">CDC25</name>
    <name evidence="10" type="ORF">HK105_201343</name>
</gene>
<dbReference type="Gene3D" id="1.10.840.10">
    <property type="entry name" value="Ras guanine-nucleotide exchange factors catalytic domain"/>
    <property type="match status" value="1"/>
</dbReference>
<dbReference type="PROSITE" id="PS00720">
    <property type="entry name" value="RASGEF"/>
    <property type="match status" value="1"/>
</dbReference>
<dbReference type="PANTHER" id="PTHR23113">
    <property type="entry name" value="GUANINE NUCLEOTIDE EXCHANGE FACTOR"/>
    <property type="match status" value="1"/>
</dbReference>
<dbReference type="CDD" id="cd06224">
    <property type="entry name" value="REM"/>
    <property type="match status" value="1"/>
</dbReference>
<dbReference type="CDD" id="cd00155">
    <property type="entry name" value="RasGEF"/>
    <property type="match status" value="1"/>
</dbReference>
<keyword evidence="2 3" id="KW-0344">Guanine-nucleotide releasing factor</keyword>
<reference evidence="10 11" key="1">
    <citation type="submission" date="2023-09" db="EMBL/GenBank/DDBJ databases">
        <title>Pangenome analysis of Batrachochytrium dendrobatidis and related Chytrids.</title>
        <authorList>
            <person name="Yacoub M.N."/>
            <person name="Stajich J.E."/>
            <person name="James T.Y."/>
        </authorList>
    </citation>
    <scope>NUCLEOTIDE SEQUENCE [LARGE SCALE GENOMIC DNA]</scope>
    <source>
        <strain evidence="10 11">JEL0888</strain>
    </source>
</reference>
<dbReference type="InterPro" id="IPR001202">
    <property type="entry name" value="WW_dom"/>
</dbReference>
<dbReference type="InterPro" id="IPR000651">
    <property type="entry name" value="Ras-like_Gua-exchang_fac_N"/>
</dbReference>
<feature type="domain" description="N-terminal Ras-GEF" evidence="9">
    <location>
        <begin position="700"/>
        <end position="831"/>
    </location>
</feature>
<comment type="caution">
    <text evidence="10">The sequence shown here is derived from an EMBL/GenBank/DDBJ whole genome shotgun (WGS) entry which is preliminary data.</text>
</comment>
<sequence>MEPSSPGPNSAPSVPLPLPPQPAPVRNIVVTALYDYDAQGENELSLREGDVIRVLTRLPSGWWNGVCNDKQGWFPFNFVSAPVMAPLSVSTQLDGATLDANSQESSPVSATSAQIPNRVSMHSRRSVDSPVGMSSAFVARQRSIRSPTPAQPPVVELPPNWGVKATPDGRIYYYNLQTDETRWSLNDGGPSDPAAQQQDEPGASDPDADHVAAAEQQLDAAMSIEWTWPGLTNQIVVHIHSLTTAIRASRKEKYVPAASAIVEAIRVMLYASGTAKRDSPAIVSNRGLKILHKQILSALSKLVLAAKTASGVWPPPDSVSVLNQVNNDVLVAVRSFTTVAAENNIPITPLESDASAAGGGSSTAGSVAGGSSRRAPQNDDDDDDANAPPTSAELLNLLEQCMRRTVRLVADLADPVQVRTLRIKTPEPGASPTEPSASRQTSLISVVRSIVKEVGAFFELVDELPIESLSNDLTVDYKVNRLALTNSISNLVGSTSNASNALLSSNAMQEISAAARVVERSFRELLIATKFLIEEKENVEQMNLLTYIEQQGRNARPVSGDAAGRQRRAMSMTFSQAQDGSGAAPPPPMLSRGVTVSGSMSAAVPSEPSSAGFAPYSPLSVPYPPPSGTHRISTVPPSANNSSEPPIPPEWDDEFPMVGKRTSKLRRILGDEAVPVVKPKPDVPWYLQYDYNSSDIILNMENNIRGGTLKALVEKLTLHDSVDANFVLCFLITYKSFTNSKQLFSLLEQRFLLPQPEGLTPGQLAEWTEKKLTPIRLRVFNVLKSWIENYLGQDPEDMEALLMVRHFAETKMAQHMSAASIQLVRLIDRRRENGPSLGVGRLVAVAATREAPPPILPKNLRRFKFLDLDPLEVARQLTIKESEIFSQIQISEFLNKAWSRKDQPDLAQNVKRMSSMSNQVIAWVGATILGEPDLRKRAKTMAHFILVAEKCASLNNYSSLMNIIGTLDSAHVHRLRKTWELVPTRQMATYEALRETMSPARNFANYRGALHSVNPPAVPFLGCYLTDLTFIADGNPDTLKARDDMINFAKMAKTAETLREIQQFQHIRYALTKVPEIQEFLDSVLIEDATETEFYDMSLSLEPRTGDK</sequence>
<dbReference type="Pfam" id="PF25006">
    <property type="entry name" value="DUF7783"/>
    <property type="match status" value="1"/>
</dbReference>
<evidence type="ECO:0000259" key="8">
    <source>
        <dbReference type="PROSITE" id="PS50020"/>
    </source>
</evidence>
<dbReference type="SMART" id="SM00229">
    <property type="entry name" value="RasGEFN"/>
    <property type="match status" value="1"/>
</dbReference>
<dbReference type="InterPro" id="IPR023578">
    <property type="entry name" value="Ras_GEF_dom_sf"/>
</dbReference>
<feature type="compositionally biased region" description="Polar residues" evidence="5">
    <location>
        <begin position="98"/>
        <end position="117"/>
    </location>
</feature>
<evidence type="ECO:0000256" key="3">
    <source>
        <dbReference type="PROSITE-ProRule" id="PRU00168"/>
    </source>
</evidence>
<feature type="domain" description="WW" evidence="8">
    <location>
        <begin position="155"/>
        <end position="183"/>
    </location>
</feature>
<feature type="region of interest" description="Disordered" evidence="5">
    <location>
        <begin position="182"/>
        <end position="209"/>
    </location>
</feature>
<dbReference type="InterPro" id="IPR019804">
    <property type="entry name" value="Ras_G-nucl-exch_fac_CS"/>
</dbReference>
<dbReference type="CDD" id="cd00174">
    <property type="entry name" value="SH3"/>
    <property type="match status" value="1"/>
</dbReference>
<accession>A0ABR4NHR8</accession>
<dbReference type="CDD" id="cd00201">
    <property type="entry name" value="WW"/>
    <property type="match status" value="1"/>
</dbReference>
<dbReference type="InterPro" id="IPR036020">
    <property type="entry name" value="WW_dom_sf"/>
</dbReference>
<evidence type="ECO:0000313" key="10">
    <source>
        <dbReference type="EMBL" id="KAL2919073.1"/>
    </source>
</evidence>
<feature type="region of interest" description="Disordered" evidence="5">
    <location>
        <begin position="98"/>
        <end position="131"/>
    </location>
</feature>
<dbReference type="Gene3D" id="2.30.30.40">
    <property type="entry name" value="SH3 Domains"/>
    <property type="match status" value="1"/>
</dbReference>
<evidence type="ECO:0000259" key="6">
    <source>
        <dbReference type="PROSITE" id="PS50002"/>
    </source>
</evidence>
<dbReference type="InterPro" id="IPR056685">
    <property type="entry name" value="DUF7783"/>
</dbReference>
<dbReference type="InterPro" id="IPR008937">
    <property type="entry name" value="Ras-like_GEF"/>
</dbReference>
<dbReference type="EMBL" id="JADGIZ020000004">
    <property type="protein sequence ID" value="KAL2919073.1"/>
    <property type="molecule type" value="Genomic_DNA"/>
</dbReference>
<dbReference type="InterPro" id="IPR036964">
    <property type="entry name" value="RASGEF_cat_dom_sf"/>
</dbReference>
<dbReference type="SUPFAM" id="SSF48366">
    <property type="entry name" value="Ras GEF"/>
    <property type="match status" value="1"/>
</dbReference>
<dbReference type="PROSITE" id="PS50020">
    <property type="entry name" value="WW_DOMAIN_2"/>
    <property type="match status" value="1"/>
</dbReference>
<proteinExistence type="predicted"/>
<dbReference type="PRINTS" id="PR00452">
    <property type="entry name" value="SH3DOMAIN"/>
</dbReference>
<dbReference type="GO" id="GO:0051301">
    <property type="term" value="P:cell division"/>
    <property type="evidence" value="ECO:0007669"/>
    <property type="project" value="UniProtKB-KW"/>
</dbReference>
<protein>
    <submittedName>
        <fullName evidence="10">Cell division cycle-related protein</fullName>
    </submittedName>
</protein>
<dbReference type="InterPro" id="IPR036028">
    <property type="entry name" value="SH3-like_dom_sf"/>
</dbReference>
<evidence type="ECO:0000256" key="4">
    <source>
        <dbReference type="PROSITE-ProRule" id="PRU00192"/>
    </source>
</evidence>
<dbReference type="PROSITE" id="PS50009">
    <property type="entry name" value="RASGEF_CAT"/>
    <property type="match status" value="1"/>
</dbReference>
<feature type="region of interest" description="Disordered" evidence="5">
    <location>
        <begin position="627"/>
        <end position="653"/>
    </location>
</feature>
<evidence type="ECO:0000256" key="1">
    <source>
        <dbReference type="ARBA" id="ARBA00022443"/>
    </source>
</evidence>
<dbReference type="InterPro" id="IPR001895">
    <property type="entry name" value="RASGEF_cat_dom"/>
</dbReference>
<evidence type="ECO:0000256" key="5">
    <source>
        <dbReference type="SAM" id="MobiDB-lite"/>
    </source>
</evidence>
<dbReference type="SMART" id="SM00456">
    <property type="entry name" value="WW"/>
    <property type="match status" value="1"/>
</dbReference>
<name>A0ABR4NHR8_9FUNG</name>
<dbReference type="PANTHER" id="PTHR23113:SF368">
    <property type="entry name" value="CELL DIVISION CONTROL PROTEIN 25"/>
    <property type="match status" value="1"/>
</dbReference>
<feature type="compositionally biased region" description="Low complexity" evidence="5">
    <location>
        <begin position="363"/>
        <end position="375"/>
    </location>
</feature>
<feature type="compositionally biased region" description="Polar residues" evidence="5">
    <location>
        <begin position="630"/>
        <end position="644"/>
    </location>
</feature>
<keyword evidence="1 4" id="KW-0728">SH3 domain</keyword>
<dbReference type="Pfam" id="PF00397">
    <property type="entry name" value="WW"/>
    <property type="match status" value="1"/>
</dbReference>
<evidence type="ECO:0000259" key="9">
    <source>
        <dbReference type="PROSITE" id="PS50212"/>
    </source>
</evidence>
<feature type="domain" description="Ras-GEF" evidence="7">
    <location>
        <begin position="869"/>
        <end position="1104"/>
    </location>
</feature>
<dbReference type="InterPro" id="IPR001452">
    <property type="entry name" value="SH3_domain"/>
</dbReference>
<dbReference type="PROSITE" id="PS50212">
    <property type="entry name" value="RASGEF_NTER"/>
    <property type="match status" value="1"/>
</dbReference>
<feature type="domain" description="SH3" evidence="6">
    <location>
        <begin position="25"/>
        <end position="84"/>
    </location>
</feature>